<sequence length="807" mass="90448">MTTPRRDSTPSPELNPATDALRQRIIEETRKRTGKTPYDWQVQVTLDKLAGKDTFVIAGTGAGKSLTFAMVPFMVPKSITWLLAPLNYIEEQLVKDMEKWGVPAVAINQNSNWEEEKRNILRGKYQVVISSPEAFLSVDRLRNILTSPELEGYQHFGTADEAHVIHTWGTGFRVDYGRVGNLRAIIYNVPFSAVTATATPAIKKSIIECLHLGKQRELAEINLGNYRDNIEYSVHLMKGGSESYEELFQFFPDPNNIPKTLIFVDRTHDTHVIATKLRKHLGIEGTPHWDKVRPYHANRAQSGKDRCAEDFKNGKCNAIPSTEALTMGANFDDVELVIQLPAPNSAVTHVQRIGRGGRTSGTRCRGVMMVTPNQYQRAIQLCADIKDMQPDDLLNAKVEEEDLDELEGVLAGEQTQATDNNGAMDEPSDEDAKKSSKTGLRAINLHVARFITTKTCRTKVLDDIFKNPEHISCYEAGTCDLCVARRARDEAANETDTHTQERALKREEIEVQLDARGEAIEEPKRKRAPRADNRTGKELQRFVDRLKQWRRKVFRAEAETGYLGIEDIMTDKAMEAIAKCKSIKNILDLDRLEPPWPQRVRWGGEVVGIVLELTGTIEEEKHKATEAEQEQKEAERREKDERRKAEKEAKRLAQQQEREAKRATNVPRHTPTSNIHTPPQAGPSNQTPGGSFGPAIVAQSPARVVIGPDGRSRAILATPTSHQVNSYIPVQQQATPHTPPIPRPPPFARSIGYSTPTPHPNPAYMAHPPPYIPRPPFAYSMPYVTPQAHPRAGLTRLTPQHPIVISI</sequence>
<evidence type="ECO:0000256" key="5">
    <source>
        <dbReference type="ARBA" id="ARBA00023235"/>
    </source>
</evidence>
<keyword evidence="5" id="KW-0413">Isomerase</keyword>
<dbReference type="GO" id="GO:0005524">
    <property type="term" value="F:ATP binding"/>
    <property type="evidence" value="ECO:0007669"/>
    <property type="project" value="UniProtKB-KW"/>
</dbReference>
<evidence type="ECO:0000256" key="4">
    <source>
        <dbReference type="ARBA" id="ARBA00023125"/>
    </source>
</evidence>
<evidence type="ECO:0000256" key="8">
    <source>
        <dbReference type="SAM" id="MobiDB-lite"/>
    </source>
</evidence>
<dbReference type="SMART" id="SM00487">
    <property type="entry name" value="DEXDc"/>
    <property type="match status" value="1"/>
</dbReference>
<accession>A0A0K6FZE1</accession>
<name>A0A0K6FZE1_9AGAM</name>
<dbReference type="InterPro" id="IPR011545">
    <property type="entry name" value="DEAD/DEAH_box_helicase_dom"/>
</dbReference>
<evidence type="ECO:0000256" key="7">
    <source>
        <dbReference type="ARBA" id="ARBA00034808"/>
    </source>
</evidence>
<feature type="domain" description="Helicase ATP-binding" evidence="9">
    <location>
        <begin position="45"/>
        <end position="216"/>
    </location>
</feature>
<evidence type="ECO:0000256" key="1">
    <source>
        <dbReference type="ARBA" id="ARBA00005446"/>
    </source>
</evidence>
<feature type="region of interest" description="Disordered" evidence="8">
    <location>
        <begin position="411"/>
        <end position="437"/>
    </location>
</feature>
<dbReference type="InterPro" id="IPR027417">
    <property type="entry name" value="P-loop_NTPase"/>
</dbReference>
<gene>
    <name evidence="11" type="ORF">RSOLAG22IIIB_09628</name>
</gene>
<dbReference type="EMBL" id="CYGV01001243">
    <property type="protein sequence ID" value="CUA71499.1"/>
    <property type="molecule type" value="Genomic_DNA"/>
</dbReference>
<evidence type="ECO:0000313" key="12">
    <source>
        <dbReference type="Proteomes" id="UP000044841"/>
    </source>
</evidence>
<comment type="similarity">
    <text evidence="1">Belongs to the helicase family. RecQ subfamily.</text>
</comment>
<evidence type="ECO:0000256" key="6">
    <source>
        <dbReference type="ARBA" id="ARBA00034617"/>
    </source>
</evidence>
<comment type="catalytic activity">
    <reaction evidence="6">
        <text>Couples ATP hydrolysis with the unwinding of duplex DNA by translocating in the 3'-5' direction.</text>
        <dbReference type="EC" id="5.6.2.4"/>
    </reaction>
</comment>
<dbReference type="SMART" id="SM00490">
    <property type="entry name" value="HELICc"/>
    <property type="match status" value="1"/>
</dbReference>
<dbReference type="PROSITE" id="PS51194">
    <property type="entry name" value="HELICASE_CTER"/>
    <property type="match status" value="1"/>
</dbReference>
<dbReference type="Gene3D" id="3.40.50.300">
    <property type="entry name" value="P-loop containing nucleotide triphosphate hydrolases"/>
    <property type="match status" value="2"/>
</dbReference>
<evidence type="ECO:0000256" key="2">
    <source>
        <dbReference type="ARBA" id="ARBA00022741"/>
    </source>
</evidence>
<evidence type="ECO:0000256" key="3">
    <source>
        <dbReference type="ARBA" id="ARBA00022840"/>
    </source>
</evidence>
<dbReference type="Pfam" id="PF00270">
    <property type="entry name" value="DEAD"/>
    <property type="match status" value="1"/>
</dbReference>
<dbReference type="InterPro" id="IPR001650">
    <property type="entry name" value="Helicase_C-like"/>
</dbReference>
<proteinExistence type="inferred from homology"/>
<feature type="region of interest" description="Disordered" evidence="8">
    <location>
        <begin position="620"/>
        <end position="695"/>
    </location>
</feature>
<feature type="domain" description="Helicase C-terminal" evidence="10">
    <location>
        <begin position="246"/>
        <end position="404"/>
    </location>
</feature>
<dbReference type="GO" id="GO:0005737">
    <property type="term" value="C:cytoplasm"/>
    <property type="evidence" value="ECO:0007669"/>
    <property type="project" value="TreeGrafter"/>
</dbReference>
<keyword evidence="2" id="KW-0547">Nucleotide-binding</keyword>
<evidence type="ECO:0000313" key="11">
    <source>
        <dbReference type="EMBL" id="CUA71499.1"/>
    </source>
</evidence>
<evidence type="ECO:0000259" key="10">
    <source>
        <dbReference type="PROSITE" id="PS51194"/>
    </source>
</evidence>
<keyword evidence="4" id="KW-0238">DNA-binding</keyword>
<feature type="compositionally biased region" description="Basic and acidic residues" evidence="8">
    <location>
        <begin position="620"/>
        <end position="662"/>
    </location>
</feature>
<protein>
    <recommendedName>
        <fullName evidence="7">DNA 3'-5' helicase</fullName>
        <ecNumber evidence="7">5.6.2.4</ecNumber>
    </recommendedName>
</protein>
<dbReference type="GO" id="GO:0000724">
    <property type="term" value="P:double-strand break repair via homologous recombination"/>
    <property type="evidence" value="ECO:0007669"/>
    <property type="project" value="TreeGrafter"/>
</dbReference>
<dbReference type="Pfam" id="PF00271">
    <property type="entry name" value="Helicase_C"/>
    <property type="match status" value="1"/>
</dbReference>
<dbReference type="GO" id="GO:0003677">
    <property type="term" value="F:DNA binding"/>
    <property type="evidence" value="ECO:0007669"/>
    <property type="project" value="UniProtKB-KW"/>
</dbReference>
<dbReference type="PANTHER" id="PTHR13710:SF105">
    <property type="entry name" value="ATP-DEPENDENT DNA HELICASE Q1"/>
    <property type="match status" value="1"/>
</dbReference>
<dbReference type="EC" id="5.6.2.4" evidence="7"/>
<organism evidence="11 12">
    <name type="scientific">Rhizoctonia solani</name>
    <dbReference type="NCBI Taxonomy" id="456999"/>
    <lineage>
        <taxon>Eukaryota</taxon>
        <taxon>Fungi</taxon>
        <taxon>Dikarya</taxon>
        <taxon>Basidiomycota</taxon>
        <taxon>Agaricomycotina</taxon>
        <taxon>Agaricomycetes</taxon>
        <taxon>Cantharellales</taxon>
        <taxon>Ceratobasidiaceae</taxon>
        <taxon>Rhizoctonia</taxon>
    </lineage>
</organism>
<dbReference type="AlphaFoldDB" id="A0A0K6FZE1"/>
<dbReference type="Proteomes" id="UP000044841">
    <property type="component" value="Unassembled WGS sequence"/>
</dbReference>
<dbReference type="SUPFAM" id="SSF52540">
    <property type="entry name" value="P-loop containing nucleoside triphosphate hydrolases"/>
    <property type="match status" value="1"/>
</dbReference>
<dbReference type="GO" id="GO:0009378">
    <property type="term" value="F:four-way junction helicase activity"/>
    <property type="evidence" value="ECO:0007669"/>
    <property type="project" value="TreeGrafter"/>
</dbReference>
<dbReference type="GO" id="GO:0043138">
    <property type="term" value="F:3'-5' DNA helicase activity"/>
    <property type="evidence" value="ECO:0007669"/>
    <property type="project" value="UniProtKB-EC"/>
</dbReference>
<reference evidence="11 12" key="1">
    <citation type="submission" date="2015-07" db="EMBL/GenBank/DDBJ databases">
        <authorList>
            <person name="Noorani M."/>
        </authorList>
    </citation>
    <scope>NUCLEOTIDE SEQUENCE [LARGE SCALE GENOMIC DNA]</scope>
    <source>
        <strain evidence="11">BBA 69670</strain>
    </source>
</reference>
<evidence type="ECO:0000259" key="9">
    <source>
        <dbReference type="PROSITE" id="PS51192"/>
    </source>
</evidence>
<dbReference type="InterPro" id="IPR014001">
    <property type="entry name" value="Helicase_ATP-bd"/>
</dbReference>
<keyword evidence="3" id="KW-0067">ATP-binding</keyword>
<feature type="compositionally biased region" description="Polar residues" evidence="8">
    <location>
        <begin position="670"/>
        <end position="689"/>
    </location>
</feature>
<keyword evidence="12" id="KW-1185">Reference proteome</keyword>
<dbReference type="GO" id="GO:0005694">
    <property type="term" value="C:chromosome"/>
    <property type="evidence" value="ECO:0007669"/>
    <property type="project" value="TreeGrafter"/>
</dbReference>
<dbReference type="PROSITE" id="PS51192">
    <property type="entry name" value="HELICASE_ATP_BIND_1"/>
    <property type="match status" value="1"/>
</dbReference>
<dbReference type="PANTHER" id="PTHR13710">
    <property type="entry name" value="DNA HELICASE RECQ FAMILY MEMBER"/>
    <property type="match status" value="1"/>
</dbReference>